<keyword evidence="1" id="KW-0547">Nucleotide-binding</keyword>
<reference evidence="6" key="1">
    <citation type="journal article" date="2014" name="PLoS ONE">
        <title>Transcriptome-Based Identification of ABC Transporters in the Western Tarnished Plant Bug Lygus hesperus.</title>
        <authorList>
            <person name="Hull J.J."/>
            <person name="Chaney K."/>
            <person name="Geib S.M."/>
            <person name="Fabrick J.A."/>
            <person name="Brent C.S."/>
            <person name="Walsh D."/>
            <person name="Lavine L.C."/>
        </authorList>
    </citation>
    <scope>NUCLEOTIDE SEQUENCE</scope>
</reference>
<sequence>IEPKGEAETDMYKYKDLNARKFFQELETYKKIEVTKPLRVLPLYALLPPEQQSLIFKCAPNEDERIVVVATNVAETSLTIPNVRYVVDCGREKIKKYNTQTGAFTFAISFISKASAEQ</sequence>
<dbReference type="GO" id="GO:0000462">
    <property type="term" value="P:maturation of SSU-rRNA from tricistronic rRNA transcript (SSU-rRNA, 5.8S rRNA, LSU-rRNA)"/>
    <property type="evidence" value="ECO:0007669"/>
    <property type="project" value="TreeGrafter"/>
</dbReference>
<dbReference type="AlphaFoldDB" id="A0A0A9Z8F7"/>
<dbReference type="GO" id="GO:0016787">
    <property type="term" value="F:hydrolase activity"/>
    <property type="evidence" value="ECO:0007669"/>
    <property type="project" value="UniProtKB-KW"/>
</dbReference>
<keyword evidence="3 6" id="KW-0347">Helicase</keyword>
<protein>
    <submittedName>
        <fullName evidence="6">Putative ATP-dependent RNA helicase DHX37</fullName>
    </submittedName>
</protein>
<dbReference type="GO" id="GO:0005730">
    <property type="term" value="C:nucleolus"/>
    <property type="evidence" value="ECO:0007669"/>
    <property type="project" value="TreeGrafter"/>
</dbReference>
<evidence type="ECO:0000256" key="4">
    <source>
        <dbReference type="ARBA" id="ARBA00022840"/>
    </source>
</evidence>
<evidence type="ECO:0000256" key="1">
    <source>
        <dbReference type="ARBA" id="ARBA00022741"/>
    </source>
</evidence>
<dbReference type="PANTHER" id="PTHR18934">
    <property type="entry name" value="ATP-DEPENDENT RNA HELICASE"/>
    <property type="match status" value="1"/>
</dbReference>
<evidence type="ECO:0000256" key="3">
    <source>
        <dbReference type="ARBA" id="ARBA00022806"/>
    </source>
</evidence>
<reference evidence="6" key="2">
    <citation type="submission" date="2014-07" db="EMBL/GenBank/DDBJ databases">
        <authorList>
            <person name="Hull J."/>
        </authorList>
    </citation>
    <scope>NUCLEOTIDE SEQUENCE</scope>
</reference>
<organism evidence="6">
    <name type="scientific">Lygus hesperus</name>
    <name type="common">Western plant bug</name>
    <dbReference type="NCBI Taxonomy" id="30085"/>
    <lineage>
        <taxon>Eukaryota</taxon>
        <taxon>Metazoa</taxon>
        <taxon>Ecdysozoa</taxon>
        <taxon>Arthropoda</taxon>
        <taxon>Hexapoda</taxon>
        <taxon>Insecta</taxon>
        <taxon>Pterygota</taxon>
        <taxon>Neoptera</taxon>
        <taxon>Paraneoptera</taxon>
        <taxon>Hemiptera</taxon>
        <taxon>Heteroptera</taxon>
        <taxon>Panheteroptera</taxon>
        <taxon>Cimicomorpha</taxon>
        <taxon>Miridae</taxon>
        <taxon>Mirini</taxon>
        <taxon>Lygus</taxon>
    </lineage>
</organism>
<feature type="non-terminal residue" evidence="6">
    <location>
        <position position="1"/>
    </location>
</feature>
<dbReference type="CDD" id="cd18791">
    <property type="entry name" value="SF2_C_RHA"/>
    <property type="match status" value="1"/>
</dbReference>
<keyword evidence="4" id="KW-0067">ATP-binding</keyword>
<dbReference type="InterPro" id="IPR001650">
    <property type="entry name" value="Helicase_C-like"/>
</dbReference>
<dbReference type="InterPro" id="IPR027417">
    <property type="entry name" value="P-loop_NTPase"/>
</dbReference>
<dbReference type="GO" id="GO:0005524">
    <property type="term" value="F:ATP binding"/>
    <property type="evidence" value="ECO:0007669"/>
    <property type="project" value="UniProtKB-KW"/>
</dbReference>
<evidence type="ECO:0000313" key="6">
    <source>
        <dbReference type="EMBL" id="JAG39618.1"/>
    </source>
</evidence>
<evidence type="ECO:0000256" key="2">
    <source>
        <dbReference type="ARBA" id="ARBA00022801"/>
    </source>
</evidence>
<dbReference type="Pfam" id="PF00271">
    <property type="entry name" value="Helicase_C"/>
    <property type="match status" value="1"/>
</dbReference>
<dbReference type="SUPFAM" id="SSF52540">
    <property type="entry name" value="P-loop containing nucleoside triphosphate hydrolases"/>
    <property type="match status" value="1"/>
</dbReference>
<gene>
    <name evidence="6" type="primary">DHX37</name>
    <name evidence="6" type="ORF">CM83_103476</name>
</gene>
<dbReference type="GO" id="GO:0004386">
    <property type="term" value="F:helicase activity"/>
    <property type="evidence" value="ECO:0007669"/>
    <property type="project" value="UniProtKB-KW"/>
</dbReference>
<feature type="non-terminal residue" evidence="6">
    <location>
        <position position="118"/>
    </location>
</feature>
<feature type="domain" description="Helicase C-terminal" evidence="5">
    <location>
        <begin position="25"/>
        <end position="92"/>
    </location>
</feature>
<dbReference type="Gene3D" id="3.40.50.300">
    <property type="entry name" value="P-loop containing nucleotide triphosphate hydrolases"/>
    <property type="match status" value="1"/>
</dbReference>
<keyword evidence="2" id="KW-0378">Hydrolase</keyword>
<name>A0A0A9Z8F7_LYGHE</name>
<proteinExistence type="predicted"/>
<dbReference type="PANTHER" id="PTHR18934:SF99">
    <property type="entry name" value="ATP-DEPENDENT RNA HELICASE DHX37-RELATED"/>
    <property type="match status" value="1"/>
</dbReference>
<accession>A0A0A9Z8F7</accession>
<evidence type="ECO:0000259" key="5">
    <source>
        <dbReference type="Pfam" id="PF00271"/>
    </source>
</evidence>
<dbReference type="EMBL" id="GBHO01003986">
    <property type="protein sequence ID" value="JAG39618.1"/>
    <property type="molecule type" value="Transcribed_RNA"/>
</dbReference>
<dbReference type="GO" id="GO:0003723">
    <property type="term" value="F:RNA binding"/>
    <property type="evidence" value="ECO:0007669"/>
    <property type="project" value="TreeGrafter"/>
</dbReference>